<dbReference type="Pfam" id="PF10134">
    <property type="entry name" value="RPA"/>
    <property type="match status" value="1"/>
</dbReference>
<protein>
    <submittedName>
        <fullName evidence="2">Plasmid replication initiator-like protein</fullName>
    </submittedName>
</protein>
<evidence type="ECO:0000256" key="1">
    <source>
        <dbReference type="SAM" id="MobiDB-lite"/>
    </source>
</evidence>
<dbReference type="Proteomes" id="UP000484015">
    <property type="component" value="Unassembled WGS sequence"/>
</dbReference>
<sequence>MSSEQAPIKPHHMAQFLDEDDPTPLSPLMKAVAKLQQNVASRGEPKEAVMETESQENAQLDLFVADLLDYSFKDDMTTMDAPLFSLSTRPDMDTWRWESSDKKRWLEVMPSAKGRATMNDKDLLIYLTSQLVAAMNSAKARGEKMPGRRVRFVTYDFLKTTKRGTDNKSYELFEDTLDRLQGTRFKTNIPIDKNMDERNNFGLIESANYIIKTLPSGKKRMVAIEVTISKWLYRTMELRHVLTISDRYFDLRPTVKRLYELARKHVGEQAEFMMKEETLYEKTASKGGMREFRRILKEIIERDEVPDYRFQRDDSNPKCVWVKMYQKDTKKFALAFAKQFPQQKK</sequence>
<keyword evidence="3" id="KW-1185">Reference proteome</keyword>
<reference evidence="2 3" key="1">
    <citation type="submission" date="2019-11" db="EMBL/GenBank/DDBJ databases">
        <title>Type strains purchased from KCTC, JCM and DSMZ.</title>
        <authorList>
            <person name="Lu H."/>
        </authorList>
    </citation>
    <scope>NUCLEOTIDE SEQUENCE [LARGE SCALE GENOMIC DNA]</scope>
    <source>
        <strain evidence="2 3">KCTC 42409</strain>
    </source>
</reference>
<evidence type="ECO:0000313" key="2">
    <source>
        <dbReference type="EMBL" id="MTW05910.1"/>
    </source>
</evidence>
<organism evidence="2 3">
    <name type="scientific">Pseudoduganella ginsengisoli</name>
    <dbReference type="NCBI Taxonomy" id="1462440"/>
    <lineage>
        <taxon>Bacteria</taxon>
        <taxon>Pseudomonadati</taxon>
        <taxon>Pseudomonadota</taxon>
        <taxon>Betaproteobacteria</taxon>
        <taxon>Burkholderiales</taxon>
        <taxon>Oxalobacteraceae</taxon>
        <taxon>Telluria group</taxon>
        <taxon>Pseudoduganella</taxon>
    </lineage>
</organism>
<feature type="region of interest" description="Disordered" evidence="1">
    <location>
        <begin position="1"/>
        <end position="22"/>
    </location>
</feature>
<gene>
    <name evidence="2" type="ORF">GM668_27910</name>
</gene>
<dbReference type="EMBL" id="WNLA01000032">
    <property type="protein sequence ID" value="MTW05910.1"/>
    <property type="molecule type" value="Genomic_DNA"/>
</dbReference>
<accession>A0A6L6Q8F3</accession>
<name>A0A6L6Q8F3_9BURK</name>
<dbReference type="AlphaFoldDB" id="A0A6L6Q8F3"/>
<dbReference type="RefSeq" id="WP_155442250.1">
    <property type="nucleotide sequence ID" value="NZ_WNLA01000032.1"/>
</dbReference>
<comment type="caution">
    <text evidence="2">The sequence shown here is derived from an EMBL/GenBank/DDBJ whole genome shotgun (WGS) entry which is preliminary data.</text>
</comment>
<dbReference type="OrthoDB" id="581589at2"/>
<evidence type="ECO:0000313" key="3">
    <source>
        <dbReference type="Proteomes" id="UP000484015"/>
    </source>
</evidence>
<proteinExistence type="predicted"/>
<dbReference type="InterPro" id="IPR018777">
    <property type="entry name" value="Replication_initiator_prot_A"/>
</dbReference>